<evidence type="ECO:0000313" key="2">
    <source>
        <dbReference type="Proteomes" id="UP000767392"/>
    </source>
</evidence>
<dbReference type="EMBL" id="QUAM01000008">
    <property type="protein sequence ID" value="TPR12426.1"/>
    <property type="molecule type" value="Genomic_DNA"/>
</dbReference>
<accession>A0ABY2YR63</accession>
<sequence>MKIIKSITSKLRRYTKHFNREHPDDKPFCSDSCSPYSHNIYQEGMLYAFQKCIDEHKFSKAKYCLREVELCCNDIESAICSDIFSKEFKQELKN</sequence>
<evidence type="ECO:0000313" key="1">
    <source>
        <dbReference type="EMBL" id="TPR12426.1"/>
    </source>
</evidence>
<keyword evidence="2" id="KW-1185">Reference proteome</keyword>
<dbReference type="Proteomes" id="UP000767392">
    <property type="component" value="Unassembled WGS sequence"/>
</dbReference>
<name>A0ABY2YR63_9LACO</name>
<gene>
    <name evidence="1" type="ORF">DY048_07700</name>
</gene>
<organism evidence="1 2">
    <name type="scientific">Apilactobacillus timberlakei</name>
    <dbReference type="NCBI Taxonomy" id="2008380"/>
    <lineage>
        <taxon>Bacteria</taxon>
        <taxon>Bacillati</taxon>
        <taxon>Bacillota</taxon>
        <taxon>Bacilli</taxon>
        <taxon>Lactobacillales</taxon>
        <taxon>Lactobacillaceae</taxon>
        <taxon>Apilactobacillus</taxon>
    </lineage>
</organism>
<proteinExistence type="predicted"/>
<reference evidence="1 2" key="1">
    <citation type="submission" date="2018-08" db="EMBL/GenBank/DDBJ databases">
        <title>Comparative genomics of wild bee and flower associated Lactobacillus reveals potential adaptation to the bee host.</title>
        <authorList>
            <person name="Vuong H.Q."/>
            <person name="Mcfrederick Q.S."/>
        </authorList>
    </citation>
    <scope>NUCLEOTIDE SEQUENCE [LARGE SCALE GENOMIC DNA]</scope>
    <source>
        <strain evidence="1 2">HV_04</strain>
    </source>
</reference>
<protein>
    <submittedName>
        <fullName evidence="1">Uncharacterized protein</fullName>
    </submittedName>
</protein>
<comment type="caution">
    <text evidence="1">The sequence shown here is derived from an EMBL/GenBank/DDBJ whole genome shotgun (WGS) entry which is preliminary data.</text>
</comment>